<dbReference type="RefSeq" id="XP_032801912.1">
    <property type="nucleotide sequence ID" value="XM_032946021.1"/>
</dbReference>
<dbReference type="RefSeq" id="XP_032801908.1">
    <property type="nucleotide sequence ID" value="XM_032946017.1"/>
</dbReference>
<feature type="transmembrane region" description="Helical" evidence="2">
    <location>
        <begin position="272"/>
        <end position="295"/>
    </location>
</feature>
<evidence type="ECO:0000313" key="3">
    <source>
        <dbReference type="Proteomes" id="UP001318040"/>
    </source>
</evidence>
<dbReference type="RefSeq" id="XP_032801913.1">
    <property type="nucleotide sequence ID" value="XM_032946022.1"/>
</dbReference>
<organism evidence="3 10">
    <name type="scientific">Petromyzon marinus</name>
    <name type="common">Sea lamprey</name>
    <dbReference type="NCBI Taxonomy" id="7757"/>
    <lineage>
        <taxon>Eukaryota</taxon>
        <taxon>Metazoa</taxon>
        <taxon>Chordata</taxon>
        <taxon>Craniata</taxon>
        <taxon>Vertebrata</taxon>
        <taxon>Cyclostomata</taxon>
        <taxon>Hyperoartia</taxon>
        <taxon>Petromyzontiformes</taxon>
        <taxon>Petromyzontidae</taxon>
        <taxon>Petromyzon</taxon>
    </lineage>
</organism>
<evidence type="ECO:0000313" key="11">
    <source>
        <dbReference type="RefSeq" id="XP_032801912.1"/>
    </source>
</evidence>
<keyword evidence="2" id="KW-0472">Membrane</keyword>
<name>A0AAJ7SM40_PETMA</name>
<evidence type="ECO:0000256" key="2">
    <source>
        <dbReference type="SAM" id="Phobius"/>
    </source>
</evidence>
<evidence type="ECO:0000313" key="7">
    <source>
        <dbReference type="RefSeq" id="XP_032801908.1"/>
    </source>
</evidence>
<dbReference type="Proteomes" id="UP001318040">
    <property type="component" value="Chromosome 4"/>
</dbReference>
<protein>
    <submittedName>
        <fullName evidence="4 5">Transmembrane protein 169</fullName>
    </submittedName>
</protein>
<evidence type="ECO:0000313" key="10">
    <source>
        <dbReference type="RefSeq" id="XP_032801911.1"/>
    </source>
</evidence>
<evidence type="ECO:0000313" key="9">
    <source>
        <dbReference type="RefSeq" id="XP_032801910.1"/>
    </source>
</evidence>
<reference evidence="4 5" key="1">
    <citation type="submission" date="2025-04" db="UniProtKB">
        <authorList>
            <consortium name="RefSeq"/>
        </authorList>
    </citation>
    <scope>IDENTIFICATION</scope>
    <source>
        <tissue evidence="4 5">Sperm</tissue>
    </source>
</reference>
<dbReference type="AlphaFoldDB" id="A0AAJ7SM40"/>
<evidence type="ECO:0000313" key="4">
    <source>
        <dbReference type="RefSeq" id="XP_032801904.1"/>
    </source>
</evidence>
<keyword evidence="2 4" id="KW-0812">Transmembrane</keyword>
<keyword evidence="3" id="KW-1185">Reference proteome</keyword>
<dbReference type="RefSeq" id="XP_032801904.1">
    <property type="nucleotide sequence ID" value="XM_032946013.1"/>
</dbReference>
<dbReference type="PANTHER" id="PTHR31777">
    <property type="entry name" value="TRANSMEMBRANE PROTEIN 169"/>
    <property type="match status" value="1"/>
</dbReference>
<dbReference type="GeneID" id="116938633"/>
<evidence type="ECO:0000313" key="12">
    <source>
        <dbReference type="RefSeq" id="XP_032801913.1"/>
    </source>
</evidence>
<evidence type="ECO:0000313" key="8">
    <source>
        <dbReference type="RefSeq" id="XP_032801909.1"/>
    </source>
</evidence>
<evidence type="ECO:0000313" key="6">
    <source>
        <dbReference type="RefSeq" id="XP_032801907.1"/>
    </source>
</evidence>
<keyword evidence="2" id="KW-1133">Transmembrane helix</keyword>
<accession>A0AAJ7SM40</accession>
<dbReference type="KEGG" id="pmrn:116938633"/>
<dbReference type="RefSeq" id="XP_032801909.1">
    <property type="nucleotide sequence ID" value="XM_032946018.1"/>
</dbReference>
<dbReference type="InterPro" id="IPR029386">
    <property type="entry name" value="TMEM169"/>
</dbReference>
<evidence type="ECO:0000256" key="1">
    <source>
        <dbReference type="SAM" id="MobiDB-lite"/>
    </source>
</evidence>
<dbReference type="RefSeq" id="XP_032801907.1">
    <property type="nucleotide sequence ID" value="XM_032946016.1"/>
</dbReference>
<sequence length="375" mass="40948">MLERRWHPSAQEEEENHTAEMAGRAEQGESERPALAKQHQPKEKRRAAHKSEVSSRDVPSGTDGESASTSSTAEKRKRRKKREPRPESVIIFRTEEKENGDENVQEQSGRAEVEDVCLESAGETRHFPPALVPGAPWDRADGHYVTLTGTITRGKKKGQLVDIHLSLTEKELLELGCGPPQAPVTGSGGSGTNAPTTTPAQTHGVERNRCHSRCRCGLNHGPHASLWSLLCLPFAFVASLVVAFYYGTITWYNVFLVYNEQRTFWHKVTLCPLLMLLYPLLIAVTSLSLAAYAAVAQLSWSFTAWWGAVSDPEKGFFGWLCSHLGLEECAPYSIVELIESGAAPSGHGGGGGDDSDVDSGAVRRPFAQGIQMSSV</sequence>
<feature type="compositionally biased region" description="Polar residues" evidence="1">
    <location>
        <begin position="192"/>
        <end position="201"/>
    </location>
</feature>
<gene>
    <name evidence="4 5 6 7 8 9 10 11 12" type="primary">TMEM169</name>
</gene>
<feature type="transmembrane region" description="Helical" evidence="2">
    <location>
        <begin position="229"/>
        <end position="252"/>
    </location>
</feature>
<dbReference type="RefSeq" id="XP_032801910.1">
    <property type="nucleotide sequence ID" value="XM_032946019.1"/>
</dbReference>
<dbReference type="Pfam" id="PF15052">
    <property type="entry name" value="TMEM169"/>
    <property type="match status" value="1"/>
</dbReference>
<dbReference type="CTD" id="92691"/>
<feature type="compositionally biased region" description="Polar residues" evidence="1">
    <location>
        <begin position="63"/>
        <end position="72"/>
    </location>
</feature>
<proteinExistence type="predicted"/>
<dbReference type="RefSeq" id="XP_032801911.1">
    <property type="nucleotide sequence ID" value="XM_032946020.1"/>
</dbReference>
<dbReference type="RefSeq" id="XP_032801906.1">
    <property type="nucleotide sequence ID" value="XM_032946015.1"/>
</dbReference>
<dbReference type="PANTHER" id="PTHR31777:SF0">
    <property type="entry name" value="TRANSMEMBRANE PROTEIN 169"/>
    <property type="match status" value="1"/>
</dbReference>
<evidence type="ECO:0000313" key="5">
    <source>
        <dbReference type="RefSeq" id="XP_032801906.1"/>
    </source>
</evidence>
<feature type="region of interest" description="Disordered" evidence="1">
    <location>
        <begin position="183"/>
        <end position="204"/>
    </location>
</feature>
<feature type="region of interest" description="Disordered" evidence="1">
    <location>
        <begin position="1"/>
        <end position="111"/>
    </location>
</feature>
<feature type="region of interest" description="Disordered" evidence="1">
    <location>
        <begin position="344"/>
        <end position="375"/>
    </location>
</feature>